<feature type="domain" description="Endonuclease/exonuclease/phosphatase" evidence="1">
    <location>
        <begin position="5"/>
        <end position="160"/>
    </location>
</feature>
<dbReference type="OrthoDB" id="10378274at2759"/>
<feature type="non-terminal residue" evidence="2">
    <location>
        <position position="188"/>
    </location>
</feature>
<reference evidence="2 3" key="1">
    <citation type="submission" date="2016-05" db="EMBL/GenBank/DDBJ databases">
        <title>Genome sequencing reveals origins of a unique bacterial endosymbiosis in the earliest lineages of terrestrial Fungi.</title>
        <authorList>
            <consortium name="DOE Joint Genome Institute"/>
            <person name="Uehling J."/>
            <person name="Gryganskyi A."/>
            <person name="Hameed K."/>
            <person name="Tschaplinski T."/>
            <person name="Misztal P."/>
            <person name="Wu S."/>
            <person name="Desiro A."/>
            <person name="Vande Pol N."/>
            <person name="Du Z.-Y."/>
            <person name="Zienkiewicz A."/>
            <person name="Zienkiewicz K."/>
            <person name="Morin E."/>
            <person name="Tisserant E."/>
            <person name="Splivallo R."/>
            <person name="Hainaut M."/>
            <person name="Henrissat B."/>
            <person name="Ohm R."/>
            <person name="Kuo A."/>
            <person name="Yan J."/>
            <person name="Lipzen A."/>
            <person name="Nolan M."/>
            <person name="Labutti K."/>
            <person name="Barry K."/>
            <person name="Goldstein A."/>
            <person name="Labbe J."/>
            <person name="Schadt C."/>
            <person name="Tuskan G."/>
            <person name="Grigoriev I."/>
            <person name="Martin F."/>
            <person name="Vilgalys R."/>
            <person name="Bonito G."/>
        </authorList>
    </citation>
    <scope>NUCLEOTIDE SEQUENCE [LARGE SCALE GENOMIC DNA]</scope>
    <source>
        <strain evidence="2 3">AG-77</strain>
    </source>
</reference>
<dbReference type="Proteomes" id="UP000078512">
    <property type="component" value="Unassembled WGS sequence"/>
</dbReference>
<protein>
    <recommendedName>
        <fullName evidence="1">Endonuclease/exonuclease/phosphatase domain-containing protein</fullName>
    </recommendedName>
</protein>
<name>A0A197JAV8_9FUNG</name>
<sequence length="188" mass="21412">LMRIATLNVRGMRKQHLQRSIGPKNQSNFYTWLRQTDNNILAIQELGFDSPGPNTNQQQTLNQILNCNDAVWTRHCALLIRDPSLSITSSSTFLDGRVITASIMSSSLAFETTICVMYADANPTDRKQFFLDCLSLPFFLSPPQHSFLLGDLNYQHHHSRPHPEFQDWVNSHLVDCITPPHTIPCTTF</sequence>
<evidence type="ECO:0000259" key="1">
    <source>
        <dbReference type="Pfam" id="PF03372"/>
    </source>
</evidence>
<dbReference type="SUPFAM" id="SSF56219">
    <property type="entry name" value="DNase I-like"/>
    <property type="match status" value="1"/>
</dbReference>
<dbReference type="GO" id="GO:0003824">
    <property type="term" value="F:catalytic activity"/>
    <property type="evidence" value="ECO:0007669"/>
    <property type="project" value="InterPro"/>
</dbReference>
<evidence type="ECO:0000313" key="2">
    <source>
        <dbReference type="EMBL" id="OAQ22247.1"/>
    </source>
</evidence>
<gene>
    <name evidence="2" type="ORF">K457DRAFT_48882</name>
</gene>
<dbReference type="InterPro" id="IPR005135">
    <property type="entry name" value="Endo/exonuclease/phosphatase"/>
</dbReference>
<dbReference type="Pfam" id="PF03372">
    <property type="entry name" value="Exo_endo_phos"/>
    <property type="match status" value="1"/>
</dbReference>
<dbReference type="AlphaFoldDB" id="A0A197JAV8"/>
<proteinExistence type="predicted"/>
<accession>A0A197JAV8</accession>
<dbReference type="InterPro" id="IPR036691">
    <property type="entry name" value="Endo/exonu/phosph_ase_sf"/>
</dbReference>
<dbReference type="Gene3D" id="3.60.10.10">
    <property type="entry name" value="Endonuclease/exonuclease/phosphatase"/>
    <property type="match status" value="1"/>
</dbReference>
<evidence type="ECO:0000313" key="3">
    <source>
        <dbReference type="Proteomes" id="UP000078512"/>
    </source>
</evidence>
<keyword evidence="3" id="KW-1185">Reference proteome</keyword>
<dbReference type="EMBL" id="KV442192">
    <property type="protein sequence ID" value="OAQ22247.1"/>
    <property type="molecule type" value="Genomic_DNA"/>
</dbReference>
<organism evidence="2 3">
    <name type="scientific">Linnemannia elongata AG-77</name>
    <dbReference type="NCBI Taxonomy" id="1314771"/>
    <lineage>
        <taxon>Eukaryota</taxon>
        <taxon>Fungi</taxon>
        <taxon>Fungi incertae sedis</taxon>
        <taxon>Mucoromycota</taxon>
        <taxon>Mortierellomycotina</taxon>
        <taxon>Mortierellomycetes</taxon>
        <taxon>Mortierellales</taxon>
        <taxon>Mortierellaceae</taxon>
        <taxon>Linnemannia</taxon>
    </lineage>
</organism>
<feature type="non-terminal residue" evidence="2">
    <location>
        <position position="1"/>
    </location>
</feature>